<dbReference type="EMBL" id="CAJVQC010011793">
    <property type="protein sequence ID" value="CAG8631295.1"/>
    <property type="molecule type" value="Genomic_DNA"/>
</dbReference>
<gene>
    <name evidence="1" type="ORF">RPERSI_LOCUS7120</name>
</gene>
<proteinExistence type="predicted"/>
<evidence type="ECO:0000313" key="1">
    <source>
        <dbReference type="EMBL" id="CAG8631295.1"/>
    </source>
</evidence>
<accession>A0ACA9NBE5</accession>
<keyword evidence="2" id="KW-1185">Reference proteome</keyword>
<protein>
    <submittedName>
        <fullName evidence="1">6235_t:CDS:1</fullName>
    </submittedName>
</protein>
<feature type="non-terminal residue" evidence="1">
    <location>
        <position position="1"/>
    </location>
</feature>
<feature type="non-terminal residue" evidence="1">
    <location>
        <position position="114"/>
    </location>
</feature>
<evidence type="ECO:0000313" key="2">
    <source>
        <dbReference type="Proteomes" id="UP000789920"/>
    </source>
</evidence>
<name>A0ACA9NBE5_9GLOM</name>
<reference evidence="1" key="1">
    <citation type="submission" date="2021-06" db="EMBL/GenBank/DDBJ databases">
        <authorList>
            <person name="Kallberg Y."/>
            <person name="Tangrot J."/>
            <person name="Rosling A."/>
        </authorList>
    </citation>
    <scope>NUCLEOTIDE SEQUENCE</scope>
    <source>
        <strain evidence="1">MA461A</strain>
    </source>
</reference>
<organism evidence="1 2">
    <name type="scientific">Racocetra persica</name>
    <dbReference type="NCBI Taxonomy" id="160502"/>
    <lineage>
        <taxon>Eukaryota</taxon>
        <taxon>Fungi</taxon>
        <taxon>Fungi incertae sedis</taxon>
        <taxon>Mucoromycota</taxon>
        <taxon>Glomeromycotina</taxon>
        <taxon>Glomeromycetes</taxon>
        <taxon>Diversisporales</taxon>
        <taxon>Gigasporaceae</taxon>
        <taxon>Racocetra</taxon>
    </lineage>
</organism>
<sequence length="114" mass="13392">MWQKLSQNLQLVALQEFDIKEKSGAENQFRHKFVKFPKLELAIRTWVQQIITANMLLSDHLLREKGIKDPEAARLKKDLELYCTIVNELLATEDVMNDNEILVMVYEIFNSKQV</sequence>
<comment type="caution">
    <text evidence="1">The sequence shown here is derived from an EMBL/GenBank/DDBJ whole genome shotgun (WGS) entry which is preliminary data.</text>
</comment>
<dbReference type="Proteomes" id="UP000789920">
    <property type="component" value="Unassembled WGS sequence"/>
</dbReference>